<sequence>MKMSDERRGDIEIIPPGQKSRAEAEDDGFPTSRVWISSGQSEIKFVKLGPFQSMLVGAGLLLFVGLCLFFLSGLLLILVPAVALLGAGAWVANALGLGPFRRLR</sequence>
<evidence type="ECO:0000256" key="1">
    <source>
        <dbReference type="SAM" id="MobiDB-lite"/>
    </source>
</evidence>
<protein>
    <submittedName>
        <fullName evidence="3">Uncharacterized protein</fullName>
    </submittedName>
</protein>
<organism evidence="3 4">
    <name type="scientific">Methylocystis iwaonis</name>
    <dbReference type="NCBI Taxonomy" id="2885079"/>
    <lineage>
        <taxon>Bacteria</taxon>
        <taxon>Pseudomonadati</taxon>
        <taxon>Pseudomonadota</taxon>
        <taxon>Alphaproteobacteria</taxon>
        <taxon>Hyphomicrobiales</taxon>
        <taxon>Methylocystaceae</taxon>
        <taxon>Methylocystis</taxon>
    </lineage>
</organism>
<evidence type="ECO:0000313" key="4">
    <source>
        <dbReference type="Proteomes" id="UP001317629"/>
    </source>
</evidence>
<feature type="transmembrane region" description="Helical" evidence="2">
    <location>
        <begin position="54"/>
        <end position="71"/>
    </location>
</feature>
<name>A0ABN6VBP6_9HYPH</name>
<evidence type="ECO:0000256" key="2">
    <source>
        <dbReference type="SAM" id="Phobius"/>
    </source>
</evidence>
<proteinExistence type="predicted"/>
<keyword evidence="2" id="KW-0472">Membrane</keyword>
<keyword evidence="2" id="KW-1133">Transmembrane helix</keyword>
<keyword evidence="2" id="KW-0812">Transmembrane</keyword>
<feature type="transmembrane region" description="Helical" evidence="2">
    <location>
        <begin position="77"/>
        <end position="98"/>
    </location>
</feature>
<evidence type="ECO:0000313" key="3">
    <source>
        <dbReference type="EMBL" id="BDV32667.1"/>
    </source>
</evidence>
<accession>A0ABN6VBP6</accession>
<gene>
    <name evidence="3" type="ORF">SS37A_01960</name>
</gene>
<reference evidence="3 4" key="1">
    <citation type="journal article" date="2023" name="Int. J. Syst. Evol. Microbiol.">
        <title>Methylocystis iwaonis sp. nov., a type II methane-oxidizing bacterium from surface soil of a rice paddy field in Japan, and emended description of the genus Methylocystis (ex Whittenbury et al. 1970) Bowman et al. 1993.</title>
        <authorList>
            <person name="Kaise H."/>
            <person name="Sawadogo J.B."/>
            <person name="Alam M.S."/>
            <person name="Ueno C."/>
            <person name="Dianou D."/>
            <person name="Shinjo R."/>
            <person name="Asakawa S."/>
        </authorList>
    </citation>
    <scope>NUCLEOTIDE SEQUENCE [LARGE SCALE GENOMIC DNA]</scope>
    <source>
        <strain evidence="3 4">SS37A-Re</strain>
    </source>
</reference>
<dbReference type="EMBL" id="AP027142">
    <property type="protein sequence ID" value="BDV32667.1"/>
    <property type="molecule type" value="Genomic_DNA"/>
</dbReference>
<dbReference type="Proteomes" id="UP001317629">
    <property type="component" value="Chromosome"/>
</dbReference>
<keyword evidence="4" id="KW-1185">Reference proteome</keyword>
<feature type="region of interest" description="Disordered" evidence="1">
    <location>
        <begin position="1"/>
        <end position="26"/>
    </location>
</feature>
<feature type="compositionally biased region" description="Basic and acidic residues" evidence="1">
    <location>
        <begin position="1"/>
        <end position="11"/>
    </location>
</feature>